<dbReference type="Pfam" id="PF12704">
    <property type="entry name" value="MacB_PCD"/>
    <property type="match status" value="1"/>
</dbReference>
<dbReference type="Pfam" id="PF02687">
    <property type="entry name" value="FtsX"/>
    <property type="match status" value="1"/>
</dbReference>
<dbReference type="PANTHER" id="PTHR30572">
    <property type="entry name" value="MEMBRANE COMPONENT OF TRANSPORTER-RELATED"/>
    <property type="match status" value="1"/>
</dbReference>
<dbReference type="InterPro" id="IPR025857">
    <property type="entry name" value="MacB_PCD"/>
</dbReference>
<feature type="transmembrane region" description="Helical" evidence="7">
    <location>
        <begin position="332"/>
        <end position="353"/>
    </location>
</feature>
<dbReference type="PATRIC" id="fig|1339352.3.peg.921"/>
<proteinExistence type="inferred from homology"/>
<dbReference type="Proteomes" id="UP000027661">
    <property type="component" value="Unassembled WGS sequence"/>
</dbReference>
<evidence type="ECO:0000313" key="10">
    <source>
        <dbReference type="EMBL" id="KDS55656.1"/>
    </source>
</evidence>
<keyword evidence="2" id="KW-1003">Cell membrane</keyword>
<name>A0A069SLU6_PHOVU</name>
<evidence type="ECO:0000256" key="7">
    <source>
        <dbReference type="SAM" id="Phobius"/>
    </source>
</evidence>
<feature type="transmembrane region" description="Helical" evidence="7">
    <location>
        <begin position="373"/>
        <end position="397"/>
    </location>
</feature>
<evidence type="ECO:0000259" key="9">
    <source>
        <dbReference type="Pfam" id="PF12704"/>
    </source>
</evidence>
<dbReference type="InterPro" id="IPR050250">
    <property type="entry name" value="Macrolide_Exporter_MacB"/>
</dbReference>
<reference evidence="10 11" key="1">
    <citation type="submission" date="2014-04" db="EMBL/GenBank/DDBJ databases">
        <authorList>
            <person name="Sears C."/>
            <person name="Carroll K."/>
            <person name="Sack B.R."/>
            <person name="Qadri F."/>
            <person name="Myers L.L."/>
            <person name="Chung G.-T."/>
            <person name="Escheverria P."/>
            <person name="Fraser C.M."/>
            <person name="Sadzewicz L."/>
            <person name="Shefchek K.A."/>
            <person name="Tallon L."/>
            <person name="Das S.P."/>
            <person name="Daugherty S."/>
            <person name="Mongodin E.F."/>
        </authorList>
    </citation>
    <scope>NUCLEOTIDE SEQUENCE [LARGE SCALE GENOMIC DNA]</scope>
    <source>
        <strain evidence="10 11">3975 RP4</strain>
    </source>
</reference>
<feature type="transmembrane region" description="Helical" evidence="7">
    <location>
        <begin position="15"/>
        <end position="34"/>
    </location>
</feature>
<dbReference type="EMBL" id="JNHM01000012">
    <property type="protein sequence ID" value="KDS55656.1"/>
    <property type="molecule type" value="Genomic_DNA"/>
</dbReference>
<dbReference type="PANTHER" id="PTHR30572:SF4">
    <property type="entry name" value="ABC TRANSPORTER PERMEASE YTRF"/>
    <property type="match status" value="1"/>
</dbReference>
<evidence type="ECO:0000256" key="3">
    <source>
        <dbReference type="ARBA" id="ARBA00022692"/>
    </source>
</evidence>
<dbReference type="RefSeq" id="WP_008671092.1">
    <property type="nucleotide sequence ID" value="NZ_JNHM01000012.1"/>
</dbReference>
<feature type="transmembrane region" description="Helical" evidence="7">
    <location>
        <begin position="290"/>
        <end position="311"/>
    </location>
</feature>
<comment type="caution">
    <text evidence="10">The sequence shown here is derived from an EMBL/GenBank/DDBJ whole genome shotgun (WGS) entry which is preliminary data.</text>
</comment>
<keyword evidence="4 7" id="KW-1133">Transmembrane helix</keyword>
<protein>
    <submittedName>
        <fullName evidence="10">FtsX-like permease family protein</fullName>
    </submittedName>
</protein>
<dbReference type="GO" id="GO:0005886">
    <property type="term" value="C:plasma membrane"/>
    <property type="evidence" value="ECO:0007669"/>
    <property type="project" value="UniProtKB-SubCell"/>
</dbReference>
<comment type="similarity">
    <text evidence="6">Belongs to the ABC-4 integral membrane protein family.</text>
</comment>
<comment type="subcellular location">
    <subcellularLocation>
        <location evidence="1">Cell membrane</location>
        <topology evidence="1">Multi-pass membrane protein</topology>
    </subcellularLocation>
</comment>
<evidence type="ECO:0000259" key="8">
    <source>
        <dbReference type="Pfam" id="PF02687"/>
    </source>
</evidence>
<evidence type="ECO:0000256" key="2">
    <source>
        <dbReference type="ARBA" id="ARBA00022475"/>
    </source>
</evidence>
<dbReference type="GO" id="GO:0022857">
    <property type="term" value="F:transmembrane transporter activity"/>
    <property type="evidence" value="ECO:0007669"/>
    <property type="project" value="TreeGrafter"/>
</dbReference>
<keyword evidence="5 7" id="KW-0472">Membrane</keyword>
<evidence type="ECO:0000256" key="4">
    <source>
        <dbReference type="ARBA" id="ARBA00022989"/>
    </source>
</evidence>
<feature type="domain" description="MacB-like periplasmic core" evidence="9">
    <location>
        <begin position="113"/>
        <end position="239"/>
    </location>
</feature>
<accession>A0A069SLU6</accession>
<gene>
    <name evidence="10" type="ORF">M099_0953</name>
</gene>
<organism evidence="10 11">
    <name type="scientific">Phocaeicola vulgatus str. 3975 RP4</name>
    <dbReference type="NCBI Taxonomy" id="1339352"/>
    <lineage>
        <taxon>Bacteria</taxon>
        <taxon>Pseudomonadati</taxon>
        <taxon>Bacteroidota</taxon>
        <taxon>Bacteroidia</taxon>
        <taxon>Bacteroidales</taxon>
        <taxon>Bacteroidaceae</taxon>
        <taxon>Phocaeicola</taxon>
    </lineage>
</organism>
<feature type="domain" description="ABC3 transporter permease C-terminal" evidence="8">
    <location>
        <begin position="291"/>
        <end position="407"/>
    </location>
</feature>
<dbReference type="InterPro" id="IPR003838">
    <property type="entry name" value="ABC3_permease_C"/>
</dbReference>
<evidence type="ECO:0000313" key="11">
    <source>
        <dbReference type="Proteomes" id="UP000027661"/>
    </source>
</evidence>
<evidence type="ECO:0000256" key="6">
    <source>
        <dbReference type="ARBA" id="ARBA00038076"/>
    </source>
</evidence>
<sequence>MIKSLFRQMWNQRHANVWVWVELVVVLVLLWYSIDLVYNYEVAARQSKGYDTENVFDIQLNIKPALQNDSVLMSHSAEYLEQIYHLIQQYQGVEEACFYYGTIPYTGNNMYEGYAPHSDSTHVVGCFIRYVSPTYFKVFRLQPLSGSFEAERWDKNEYPMPVLMSETLSDSLFSGRNGVGETCFNPYFLNSVQPETNYKVMAVLPAHKTDEYERYEPFIYLPSSPLTYWHHIAVRVASNSIPGFTERFMQDMQGKLSIGPYYLYDINSYGDMKEAFDIEQGTVNYLNTTYAVILFFVFNIFLGMLGTFWFRTRKNRSEIALRMALGCSRMNVFGYYVLEGILLLVSAAIPAVFVCANMQMADLTVHTLMEPAWGRFLLCFVSAMLLLGIIILLGIYFPARKAMRIEPADALHNE</sequence>
<evidence type="ECO:0000256" key="5">
    <source>
        <dbReference type="ARBA" id="ARBA00023136"/>
    </source>
</evidence>
<dbReference type="AlphaFoldDB" id="A0A069SLU6"/>
<keyword evidence="3 7" id="KW-0812">Transmembrane</keyword>
<evidence type="ECO:0000256" key="1">
    <source>
        <dbReference type="ARBA" id="ARBA00004651"/>
    </source>
</evidence>